<accession>A0ABY7VQY9</accession>
<reference evidence="2 3" key="1">
    <citation type="submission" date="2023-02" db="EMBL/GenBank/DDBJ databases">
        <title>Genome sequence of Lentisphaera profundi SAORIC-696.</title>
        <authorList>
            <person name="Kim e."/>
            <person name="Cho J.-C."/>
            <person name="Choi A."/>
            <person name="Kang I."/>
        </authorList>
    </citation>
    <scope>NUCLEOTIDE SEQUENCE [LARGE SCALE GENOMIC DNA]</scope>
    <source>
        <strain evidence="2 3">SAORIC-696</strain>
    </source>
</reference>
<gene>
    <name evidence="2" type="ORF">PQO03_11185</name>
</gene>
<evidence type="ECO:0000256" key="1">
    <source>
        <dbReference type="ARBA" id="ARBA00005721"/>
    </source>
</evidence>
<evidence type="ECO:0000313" key="2">
    <source>
        <dbReference type="EMBL" id="WDE96271.1"/>
    </source>
</evidence>
<dbReference type="InterPro" id="IPR005531">
    <property type="entry name" value="Asp23"/>
</dbReference>
<dbReference type="Pfam" id="PF03780">
    <property type="entry name" value="Asp23"/>
    <property type="match status" value="1"/>
</dbReference>
<name>A0ABY7VQY9_9BACT</name>
<dbReference type="PANTHER" id="PTHR34297:SF2">
    <property type="entry name" value="ASP23_GLS24 FAMILY ENVELOPE STRESS RESPONSE PROTEIN"/>
    <property type="match status" value="1"/>
</dbReference>
<sequence length="135" mass="14648">MSETNDIDISNCVKNSTHISEDVYSSIVSSTVLEIEEVVQFANSGIVGGIANLIGKKTSDSPIHIGIDEENSDVTVTINIVVKYGVFIPKIVEDIQNKITSSIKNMTGQTVCSVNVRIHNIVKVEDAELEVEEEA</sequence>
<evidence type="ECO:0000313" key="3">
    <source>
        <dbReference type="Proteomes" id="UP001214250"/>
    </source>
</evidence>
<proteinExistence type="inferred from homology"/>
<organism evidence="2 3">
    <name type="scientific">Lentisphaera profundi</name>
    <dbReference type="NCBI Taxonomy" id="1658616"/>
    <lineage>
        <taxon>Bacteria</taxon>
        <taxon>Pseudomonadati</taxon>
        <taxon>Lentisphaerota</taxon>
        <taxon>Lentisphaeria</taxon>
        <taxon>Lentisphaerales</taxon>
        <taxon>Lentisphaeraceae</taxon>
        <taxon>Lentisphaera</taxon>
    </lineage>
</organism>
<dbReference type="RefSeq" id="WP_274150346.1">
    <property type="nucleotide sequence ID" value="NZ_CP117811.1"/>
</dbReference>
<protein>
    <submittedName>
        <fullName evidence="2">Asp23/Gls24 family envelope stress response protein</fullName>
    </submittedName>
</protein>
<dbReference type="Proteomes" id="UP001214250">
    <property type="component" value="Chromosome 1"/>
</dbReference>
<comment type="similarity">
    <text evidence="1">Belongs to the asp23 family.</text>
</comment>
<dbReference type="PANTHER" id="PTHR34297">
    <property type="entry name" value="HYPOTHETICAL CYTOSOLIC PROTEIN-RELATED"/>
    <property type="match status" value="1"/>
</dbReference>
<dbReference type="EMBL" id="CP117811">
    <property type="protein sequence ID" value="WDE96271.1"/>
    <property type="molecule type" value="Genomic_DNA"/>
</dbReference>
<keyword evidence="3" id="KW-1185">Reference proteome</keyword>